<sequence length="504" mass="60271">MDRVAIYCRLSDEDNHKFGLFSESIENQKKLLIQYATDKNWSIYKIYIDDDYSGLNDHRPNFIRMIEDGKRGNFNIILCKHQSRFSRNIETIEKYLHNKFIQWNIRFVSVTDNVDTRDKKNKKTRQINSLMNEWYSEDISEAIKATLHVKQRDGKFIGAFAPFGYKKDMKDKNKLIIDEEAAQTVKNIFTLYMEGNSTNKIAKILNEKNILSPSRYKIKCGYNYRNPSKVSKWNKTTVKRILRNQVYIGNMVQGKRKKINYKDSKVINIPRENWVVVKNVHEPIVDKNHFQFVQKKLDEKSRITKTGKSHMFFSKVICGECGGKLTYVKVGEKEYLRCLNEKKSTSIRVDKLKKIILDRINFHLRKVDRDRLFFICNNNEKKELELKILEKKYKNIMVELNKTKMNLKKLYIDKIEERIDEREFSIIKEVIMDDRNKLLNHVENIEYKIKEIKDVKENHNGTFNEEIKKLNHFIINELIDFIKIYKVDKTNKKQVIEIKWNFIE</sequence>
<dbReference type="PANTHER" id="PTHR30461">
    <property type="entry name" value="DNA-INVERTASE FROM LAMBDOID PROPHAGE"/>
    <property type="match status" value="1"/>
</dbReference>
<dbReference type="SMART" id="SM00857">
    <property type="entry name" value="Resolvase"/>
    <property type="match status" value="1"/>
</dbReference>
<evidence type="ECO:0008006" key="6">
    <source>
        <dbReference type="Google" id="ProtNLM"/>
    </source>
</evidence>
<dbReference type="SUPFAM" id="SSF53041">
    <property type="entry name" value="Resolvase-like"/>
    <property type="match status" value="1"/>
</dbReference>
<evidence type="ECO:0000256" key="1">
    <source>
        <dbReference type="SAM" id="Coils"/>
    </source>
</evidence>
<keyword evidence="1" id="KW-0175">Coiled coil</keyword>
<dbReference type="EMBL" id="NIBG01000010">
    <property type="protein sequence ID" value="PAB58971.1"/>
    <property type="molecule type" value="Genomic_DNA"/>
</dbReference>
<dbReference type="Gene3D" id="3.40.50.1390">
    <property type="entry name" value="Resolvase, N-terminal catalytic domain"/>
    <property type="match status" value="1"/>
</dbReference>
<dbReference type="Proteomes" id="UP000216024">
    <property type="component" value="Unassembled WGS sequence"/>
</dbReference>
<reference evidence="4 5" key="1">
    <citation type="submission" date="2017-06" db="EMBL/GenBank/DDBJ databases">
        <title>Draft genome sequence of anaerobic fermentative bacterium Anaeromicrobium sediminis DY2726D isolated from West Pacific Ocean sediments.</title>
        <authorList>
            <person name="Zeng X."/>
        </authorList>
    </citation>
    <scope>NUCLEOTIDE SEQUENCE [LARGE SCALE GENOMIC DNA]</scope>
    <source>
        <strain evidence="4 5">DY2726D</strain>
    </source>
</reference>
<dbReference type="PROSITE" id="PS51736">
    <property type="entry name" value="RECOMBINASES_3"/>
    <property type="match status" value="1"/>
</dbReference>
<name>A0A267MHC5_9FIRM</name>
<feature type="coiled-coil region" evidence="1">
    <location>
        <begin position="379"/>
        <end position="406"/>
    </location>
</feature>
<dbReference type="PANTHER" id="PTHR30461:SF23">
    <property type="entry name" value="DNA RECOMBINASE-RELATED"/>
    <property type="match status" value="1"/>
</dbReference>
<dbReference type="AlphaFoldDB" id="A0A267MHC5"/>
<dbReference type="InterPro" id="IPR011109">
    <property type="entry name" value="DNA_bind_recombinase_dom"/>
</dbReference>
<protein>
    <recommendedName>
        <fullName evidence="6">Recombinase</fullName>
    </recommendedName>
</protein>
<dbReference type="Pfam" id="PF00239">
    <property type="entry name" value="Resolvase"/>
    <property type="match status" value="1"/>
</dbReference>
<keyword evidence="5" id="KW-1185">Reference proteome</keyword>
<dbReference type="PROSITE" id="PS51737">
    <property type="entry name" value="RECOMBINASE_DNA_BIND"/>
    <property type="match status" value="1"/>
</dbReference>
<gene>
    <name evidence="4" type="ORF">CCE28_12370</name>
</gene>
<evidence type="ECO:0000313" key="4">
    <source>
        <dbReference type="EMBL" id="PAB58971.1"/>
    </source>
</evidence>
<feature type="domain" description="Recombinase" evidence="3">
    <location>
        <begin position="162"/>
        <end position="303"/>
    </location>
</feature>
<dbReference type="OrthoDB" id="9804620at2"/>
<feature type="domain" description="Resolvase/invertase-type recombinase catalytic" evidence="2">
    <location>
        <begin position="3"/>
        <end position="154"/>
    </location>
</feature>
<dbReference type="Pfam" id="PF13408">
    <property type="entry name" value="Zn_ribbon_recom"/>
    <property type="match status" value="1"/>
</dbReference>
<proteinExistence type="predicted"/>
<dbReference type="InterPro" id="IPR038109">
    <property type="entry name" value="DNA_bind_recomb_sf"/>
</dbReference>
<dbReference type="InterPro" id="IPR006119">
    <property type="entry name" value="Resolv_N"/>
</dbReference>
<evidence type="ECO:0000259" key="3">
    <source>
        <dbReference type="PROSITE" id="PS51737"/>
    </source>
</evidence>
<dbReference type="Gene3D" id="3.90.1750.20">
    <property type="entry name" value="Putative Large Serine Recombinase, Chain B, Domain 2"/>
    <property type="match status" value="1"/>
</dbReference>
<organism evidence="4 5">
    <name type="scientific">Anaeromicrobium sediminis</name>
    <dbReference type="NCBI Taxonomy" id="1478221"/>
    <lineage>
        <taxon>Bacteria</taxon>
        <taxon>Bacillati</taxon>
        <taxon>Bacillota</taxon>
        <taxon>Clostridia</taxon>
        <taxon>Peptostreptococcales</taxon>
        <taxon>Thermotaleaceae</taxon>
        <taxon>Anaeromicrobium</taxon>
    </lineage>
</organism>
<dbReference type="InterPro" id="IPR036162">
    <property type="entry name" value="Resolvase-like_N_sf"/>
</dbReference>
<comment type="caution">
    <text evidence="4">The sequence shown here is derived from an EMBL/GenBank/DDBJ whole genome shotgun (WGS) entry which is preliminary data.</text>
</comment>
<dbReference type="GO" id="GO:0003677">
    <property type="term" value="F:DNA binding"/>
    <property type="evidence" value="ECO:0007669"/>
    <property type="project" value="InterPro"/>
</dbReference>
<dbReference type="RefSeq" id="WP_095134037.1">
    <property type="nucleotide sequence ID" value="NZ_NIBG01000010.1"/>
</dbReference>
<evidence type="ECO:0000259" key="2">
    <source>
        <dbReference type="PROSITE" id="PS51736"/>
    </source>
</evidence>
<dbReference type="InterPro" id="IPR025827">
    <property type="entry name" value="Zn_ribbon_recom_dom"/>
</dbReference>
<evidence type="ECO:0000313" key="5">
    <source>
        <dbReference type="Proteomes" id="UP000216024"/>
    </source>
</evidence>
<dbReference type="Pfam" id="PF07508">
    <property type="entry name" value="Recombinase"/>
    <property type="match status" value="1"/>
</dbReference>
<dbReference type="GO" id="GO:0000150">
    <property type="term" value="F:DNA strand exchange activity"/>
    <property type="evidence" value="ECO:0007669"/>
    <property type="project" value="InterPro"/>
</dbReference>
<dbReference type="InterPro" id="IPR050639">
    <property type="entry name" value="SSR_resolvase"/>
</dbReference>
<accession>A0A267MHC5</accession>